<protein>
    <submittedName>
        <fullName evidence="3">ABC transporter substrate-binding protein</fullName>
    </submittedName>
</protein>
<dbReference type="InterPro" id="IPR039424">
    <property type="entry name" value="SBP_5"/>
</dbReference>
<comment type="caution">
    <text evidence="3">The sequence shown here is derived from an EMBL/GenBank/DDBJ whole genome shotgun (WGS) entry which is preliminary data.</text>
</comment>
<organism evidence="3 4">
    <name type="scientific">Streptomyces carpaticus</name>
    <dbReference type="NCBI Taxonomy" id="285558"/>
    <lineage>
        <taxon>Bacteria</taxon>
        <taxon>Bacillati</taxon>
        <taxon>Actinomycetota</taxon>
        <taxon>Actinomycetes</taxon>
        <taxon>Kitasatosporales</taxon>
        <taxon>Streptomycetaceae</taxon>
        <taxon>Streptomyces</taxon>
    </lineage>
</organism>
<evidence type="ECO:0000313" key="3">
    <source>
        <dbReference type="EMBL" id="MFB4196766.1"/>
    </source>
</evidence>
<evidence type="ECO:0000259" key="2">
    <source>
        <dbReference type="Pfam" id="PF00496"/>
    </source>
</evidence>
<dbReference type="PANTHER" id="PTHR30290">
    <property type="entry name" value="PERIPLASMIC BINDING COMPONENT OF ABC TRANSPORTER"/>
    <property type="match status" value="1"/>
</dbReference>
<dbReference type="Gene3D" id="3.10.105.10">
    <property type="entry name" value="Dipeptide-binding Protein, Domain 3"/>
    <property type="match status" value="1"/>
</dbReference>
<keyword evidence="1" id="KW-0732">Signal</keyword>
<dbReference type="Gene3D" id="3.40.190.10">
    <property type="entry name" value="Periplasmic binding protein-like II"/>
    <property type="match status" value="1"/>
</dbReference>
<dbReference type="PROSITE" id="PS51257">
    <property type="entry name" value="PROKAR_LIPOPROTEIN"/>
    <property type="match status" value="1"/>
</dbReference>
<feature type="domain" description="Solute-binding protein family 5" evidence="2">
    <location>
        <begin position="89"/>
        <end position="428"/>
    </location>
</feature>
<accession>A0ABV4ZUR4</accession>
<dbReference type="InterPro" id="IPR030678">
    <property type="entry name" value="Peptide/Ni-bd"/>
</dbReference>
<dbReference type="RefSeq" id="WP_375064892.1">
    <property type="nucleotide sequence ID" value="NZ_JBHGBT010000021.1"/>
</dbReference>
<dbReference type="Proteomes" id="UP001577267">
    <property type="component" value="Unassembled WGS sequence"/>
</dbReference>
<sequence>MRIPRLRPRLRLPAVLLLVPLLAGCFVAAPGDPYGDADGTGSGGGARLRVALAFPPAENYSPYGMDAYDLSRLGVVEGLTRLDANGTAVAALAESWYAEGDGRDWVFALREATFHDGTEVTAAAVADSLTRAALAEPPPGALSGIRLTAEAAGVRLVRVSTEEPDPVLPLRLSNPSLAVFAPSAFTGDRVNPAGTASGPFVLTTTTGDTAASLDRFDGYWGGRAHASGVDVRYISDGTARANALRTGEVDVAEAVPVAQVPALDPDTVHEINTARNTSLYLNTSTGLFADAALRATAREAIDTSAVADGVYEGYAEPAQGLYGPALSWAAGLRGEPTGRTADPAAPDGAALTLATYNDRPELPEAAQVVQQQLERAGFTVRLEVRGYAQLESDLLAGAFDAAVLSRNMMLETGDPVTVLASGYTCEGSFNPALLCDPAVDALTEAARTESGLAQRQQAAIRAEAAVLGTDAEIPLVHLKVVTGIRPGVTGVVLDPYERELVGAGTRR</sequence>
<dbReference type="Pfam" id="PF00496">
    <property type="entry name" value="SBP_bac_5"/>
    <property type="match status" value="1"/>
</dbReference>
<proteinExistence type="predicted"/>
<name>A0ABV4ZUR4_9ACTN</name>
<feature type="chain" id="PRO_5046948165" evidence="1">
    <location>
        <begin position="29"/>
        <end position="507"/>
    </location>
</feature>
<gene>
    <name evidence="3" type="ORF">ACE11A_20705</name>
</gene>
<dbReference type="InterPro" id="IPR000914">
    <property type="entry name" value="SBP_5_dom"/>
</dbReference>
<dbReference type="PANTHER" id="PTHR30290:SF65">
    <property type="entry name" value="MONOACYL PHOSPHATIDYLINOSITOL TETRAMANNOSIDE-BINDING PROTEIN LPQW-RELATED"/>
    <property type="match status" value="1"/>
</dbReference>
<reference evidence="3 4" key="1">
    <citation type="submission" date="2024-09" db="EMBL/GenBank/DDBJ databases">
        <title>Draft genome sequence of multifaceted antimicrobials producing Streptomyces sp. strain FH1.</title>
        <authorList>
            <person name="Hassan F."/>
            <person name="Ali H."/>
            <person name="Hassan N."/>
            <person name="Nawaz A."/>
        </authorList>
    </citation>
    <scope>NUCLEOTIDE SEQUENCE [LARGE SCALE GENOMIC DNA]</scope>
    <source>
        <strain evidence="3 4">FH1</strain>
    </source>
</reference>
<dbReference type="SUPFAM" id="SSF53850">
    <property type="entry name" value="Periplasmic binding protein-like II"/>
    <property type="match status" value="1"/>
</dbReference>
<evidence type="ECO:0000256" key="1">
    <source>
        <dbReference type="SAM" id="SignalP"/>
    </source>
</evidence>
<evidence type="ECO:0000313" key="4">
    <source>
        <dbReference type="Proteomes" id="UP001577267"/>
    </source>
</evidence>
<feature type="signal peptide" evidence="1">
    <location>
        <begin position="1"/>
        <end position="28"/>
    </location>
</feature>
<dbReference type="EMBL" id="JBHGBT010000021">
    <property type="protein sequence ID" value="MFB4196766.1"/>
    <property type="molecule type" value="Genomic_DNA"/>
</dbReference>
<dbReference type="PIRSF" id="PIRSF002741">
    <property type="entry name" value="MppA"/>
    <property type="match status" value="1"/>
</dbReference>
<keyword evidence="4" id="KW-1185">Reference proteome</keyword>